<dbReference type="VEuPathDB" id="VectorBase:CSON002942"/>
<dbReference type="FunFam" id="3.40.50.300:FF:000163">
    <property type="entry name" value="Multidrug resistance-associated protein member 4"/>
    <property type="match status" value="1"/>
</dbReference>
<dbReference type="GO" id="GO:0005524">
    <property type="term" value="F:ATP binding"/>
    <property type="evidence" value="ECO:0007669"/>
    <property type="project" value="UniProtKB-KW"/>
</dbReference>
<gene>
    <name evidence="14" type="primary">CSON002942</name>
</gene>
<keyword evidence="6" id="KW-0067">ATP-binding</keyword>
<accession>A0A336LIJ7</accession>
<feature type="transmembrane region" description="Helical" evidence="10">
    <location>
        <begin position="82"/>
        <end position="101"/>
    </location>
</feature>
<dbReference type="Gene3D" id="1.20.1560.10">
    <property type="entry name" value="ABC transporter type 1, transmembrane domain"/>
    <property type="match status" value="2"/>
</dbReference>
<evidence type="ECO:0000256" key="6">
    <source>
        <dbReference type="ARBA" id="ARBA00022840"/>
    </source>
</evidence>
<feature type="transmembrane region" description="Helical" evidence="10">
    <location>
        <begin position="136"/>
        <end position="153"/>
    </location>
</feature>
<keyword evidence="4" id="KW-0677">Repeat</keyword>
<evidence type="ECO:0000256" key="1">
    <source>
        <dbReference type="ARBA" id="ARBA00004141"/>
    </source>
</evidence>
<dbReference type="SUPFAM" id="SSF90123">
    <property type="entry name" value="ABC transporter transmembrane region"/>
    <property type="match status" value="2"/>
</dbReference>
<dbReference type="Gene3D" id="3.40.50.300">
    <property type="entry name" value="P-loop containing nucleotide triphosphate hydrolases"/>
    <property type="match status" value="2"/>
</dbReference>
<feature type="transmembrane region" description="Helical" evidence="10">
    <location>
        <begin position="860"/>
        <end position="882"/>
    </location>
</feature>
<evidence type="ECO:0000313" key="14">
    <source>
        <dbReference type="EMBL" id="SSX17660.1"/>
    </source>
</evidence>
<dbReference type="PANTHER" id="PTHR24223:SF448">
    <property type="entry name" value="FI20146P1-RELATED"/>
    <property type="match status" value="1"/>
</dbReference>
<keyword evidence="7 10" id="KW-1133">Transmembrane helix</keyword>
<reference evidence="14" key="2">
    <citation type="submission" date="2018-07" db="EMBL/GenBank/DDBJ databases">
        <authorList>
            <person name="Quirk P.G."/>
            <person name="Krulwich T.A."/>
        </authorList>
    </citation>
    <scope>NUCLEOTIDE SEQUENCE</scope>
</reference>
<dbReference type="GO" id="GO:0140359">
    <property type="term" value="F:ABC-type transporter activity"/>
    <property type="evidence" value="ECO:0007669"/>
    <property type="project" value="InterPro"/>
</dbReference>
<dbReference type="SMART" id="SM00382">
    <property type="entry name" value="AAA"/>
    <property type="match status" value="2"/>
</dbReference>
<feature type="domain" description="ABC transporter" evidence="11">
    <location>
        <begin position="1064"/>
        <end position="1299"/>
    </location>
</feature>
<comment type="subcellular location">
    <subcellularLocation>
        <location evidence="1">Membrane</location>
        <topology evidence="1">Multi-pass membrane protein</topology>
    </subcellularLocation>
</comment>
<feature type="transmembrane region" description="Helical" evidence="10">
    <location>
        <begin position="237"/>
        <end position="256"/>
    </location>
</feature>
<dbReference type="InterPro" id="IPR011527">
    <property type="entry name" value="ABC1_TM_dom"/>
</dbReference>
<dbReference type="SUPFAM" id="SSF52540">
    <property type="entry name" value="P-loop containing nucleoside triphosphate hydrolases"/>
    <property type="match status" value="2"/>
</dbReference>
<dbReference type="InterPro" id="IPR003439">
    <property type="entry name" value="ABC_transporter-like_ATP-bd"/>
</dbReference>
<dbReference type="InterPro" id="IPR036640">
    <property type="entry name" value="ABC1_TM_sf"/>
</dbReference>
<dbReference type="InterPro" id="IPR017871">
    <property type="entry name" value="ABC_transporter-like_CS"/>
</dbReference>
<sequence>MESKKKEKEKTQNPVKKASFISKMTFAWTLPIFIKGTKKILSTEDLYEPLNSHKSDILGDKLDYAWDIEVERCKNKEGKKPSLLRAGLKVFWWQITLIGIIEFVEEFFVRLLQPIFLAGLITDFSKESSENNIFDAYLYAIGIVMCSLIQVFMKHPCFFYQTHVGMQMRVAASSIIYRKVLRLTKNALERSSIGQVVNLLSNDVARFEYAVTFLHYLFIGPLEVIVITIILYREIGISILFGVCFMILFVPLQMYLGKLNSKLRLKTAIRTDKRVRLMNEIIQGIQVIKQYTWEYAFAKIVEESRIKEMKAIRYVSYIRAVLMSFIFFTTRTSIFLSLVGYVLLGNYLDARTAFLVTAYFNILRLPMTSFFAQALSKSNFNIFNFLHYNISSAAKLAETLISAKRIEKFMLLPEIKELRKAIPTKDPRSTPIEISNASAKWDTDQQEFTIQNINLKVKPGTLNAIVGYVGSSKSSLLQLILKELPLEIGTVNVDGTISYASQEPFLFSGTIRQNILFGQTLDIERYKTITRICALEYDFRQFPNRDFTIIGERGTTLSGGQKARVNLARAIYRDAEIYLLDDPLSAVDPHVSKHLFDKCIKKWLNGRTVLLVTNQLEYLEKVDNVIYLEHGKILSVGTYKELLQLGLDFTKLVEKDDDYQIRIRERSRTNSRSVGSLVRQKSCDSSLGDESEDSNNNNNRDFIDIDERQSTGSIGLNIYAKYFKACGGSKMLLFVSLICFASQFFASSADYYWSYWVAKQKSIAETPQETFNQTYLNIWNEFIDDPYFDVYLFTVITILTIIVTFWRSISLVNACVKGSKNLHNAMFKKITRAPMLFFNTNPSGRILNRFSKDIGQIDEILPTIWIDLVQHFLTIFGVIVVTSIVNPYFLIPIILIAVLFYYLRIYYLKTSSSLKRLEATTRSPIYSHLSASLNGLSTIRAFNAEKILIQEFNSYQDKHSSAFYLFMATNRGFGFFLDFICVFYIAIVTFSFFLMYDNGGNIGLAITQAINFRVQFAVRQSAELENTMTAVERVVEYEELDSEPDLKSTSDKKPKASWPENGEIKYEKLSLKYYNDERAEKVLIDISFEVKRNEKIGIVGRTGAGKSSLISALFRLFYNEGLIEIDKLDTSDIGLHDLRSKISIIPQEPVLFSGTLRYNLDPFEEYTDVKLWNALEEVQLKEMVQQLPSGLLSHISEGGSNFSVGQRQLICLCRAILRENKILVMDEATANVDPQTDALIQKTIRSKFANCTVLTIAHRLNTIMDSDKIIVMDEGRCLEFGSPYELLTTDNGPKIFQSMARQVGDVYYENFLKIAAKALEK</sequence>
<reference evidence="13" key="1">
    <citation type="submission" date="2018-04" db="EMBL/GenBank/DDBJ databases">
        <authorList>
            <person name="Go L.Y."/>
            <person name="Mitchell J.A."/>
        </authorList>
    </citation>
    <scope>NUCLEOTIDE SEQUENCE</scope>
    <source>
        <tissue evidence="13">Whole organism</tissue>
    </source>
</reference>
<dbReference type="FunFam" id="3.40.50.300:FF:000973">
    <property type="entry name" value="Multidrug resistance-associated protein 4"/>
    <property type="match status" value="1"/>
</dbReference>
<keyword evidence="2" id="KW-0813">Transport</keyword>
<organism evidence="14">
    <name type="scientific">Culicoides sonorensis</name>
    <name type="common">Biting midge</name>
    <dbReference type="NCBI Taxonomy" id="179676"/>
    <lineage>
        <taxon>Eukaryota</taxon>
        <taxon>Metazoa</taxon>
        <taxon>Ecdysozoa</taxon>
        <taxon>Arthropoda</taxon>
        <taxon>Hexapoda</taxon>
        <taxon>Insecta</taxon>
        <taxon>Pterygota</taxon>
        <taxon>Neoptera</taxon>
        <taxon>Endopterygota</taxon>
        <taxon>Diptera</taxon>
        <taxon>Nematocera</taxon>
        <taxon>Chironomoidea</taxon>
        <taxon>Ceratopogonidae</taxon>
        <taxon>Ceratopogoninae</taxon>
        <taxon>Culicoides</taxon>
        <taxon>Monoculicoides</taxon>
    </lineage>
</organism>
<evidence type="ECO:0000259" key="12">
    <source>
        <dbReference type="PROSITE" id="PS50929"/>
    </source>
</evidence>
<feature type="region of interest" description="Disordered" evidence="9">
    <location>
        <begin position="672"/>
        <end position="702"/>
    </location>
</feature>
<evidence type="ECO:0000256" key="4">
    <source>
        <dbReference type="ARBA" id="ARBA00022737"/>
    </source>
</evidence>
<dbReference type="EMBL" id="UFQS01000014">
    <property type="protein sequence ID" value="SSW97274.1"/>
    <property type="molecule type" value="Genomic_DNA"/>
</dbReference>
<dbReference type="CDD" id="cd03250">
    <property type="entry name" value="ABCC_MRP_domain1"/>
    <property type="match status" value="1"/>
</dbReference>
<dbReference type="PROSITE" id="PS50893">
    <property type="entry name" value="ABC_TRANSPORTER_2"/>
    <property type="match status" value="2"/>
</dbReference>
<dbReference type="InterPro" id="IPR050173">
    <property type="entry name" value="ABC_transporter_C-like"/>
</dbReference>
<feature type="transmembrane region" description="Helical" evidence="10">
    <location>
        <begin position="209"/>
        <end position="231"/>
    </location>
</feature>
<keyword evidence="8 10" id="KW-0472">Membrane</keyword>
<evidence type="ECO:0000256" key="5">
    <source>
        <dbReference type="ARBA" id="ARBA00022741"/>
    </source>
</evidence>
<feature type="domain" description="ABC transporter" evidence="11">
    <location>
        <begin position="432"/>
        <end position="655"/>
    </location>
</feature>
<name>A0A336LIJ7_CULSO</name>
<feature type="transmembrane region" description="Helical" evidence="10">
    <location>
        <begin position="317"/>
        <end position="344"/>
    </location>
</feature>
<evidence type="ECO:0000256" key="10">
    <source>
        <dbReference type="SAM" id="Phobius"/>
    </source>
</evidence>
<feature type="transmembrane region" description="Helical" evidence="10">
    <location>
        <begin position="975"/>
        <end position="996"/>
    </location>
</feature>
<feature type="transmembrane region" description="Helical" evidence="10">
    <location>
        <begin position="790"/>
        <end position="816"/>
    </location>
</feature>
<protein>
    <submittedName>
        <fullName evidence="14">CSON002942 protein</fullName>
    </submittedName>
</protein>
<feature type="domain" description="ABC transmembrane type-1" evidence="12">
    <location>
        <begin position="790"/>
        <end position="1033"/>
    </location>
</feature>
<dbReference type="FunFam" id="1.20.1560.10:FF:000014">
    <property type="entry name" value="Multidrug resistance-associated protein member 4"/>
    <property type="match status" value="1"/>
</dbReference>
<dbReference type="PROSITE" id="PS50929">
    <property type="entry name" value="ABC_TM1F"/>
    <property type="match status" value="2"/>
</dbReference>
<evidence type="ECO:0000313" key="13">
    <source>
        <dbReference type="EMBL" id="SSW97274.1"/>
    </source>
</evidence>
<dbReference type="PANTHER" id="PTHR24223">
    <property type="entry name" value="ATP-BINDING CASSETTE SUB-FAMILY C"/>
    <property type="match status" value="1"/>
</dbReference>
<evidence type="ECO:0000256" key="7">
    <source>
        <dbReference type="ARBA" id="ARBA00022989"/>
    </source>
</evidence>
<feature type="transmembrane region" description="Helical" evidence="10">
    <location>
        <begin position="731"/>
        <end position="753"/>
    </location>
</feature>
<evidence type="ECO:0000259" key="11">
    <source>
        <dbReference type="PROSITE" id="PS50893"/>
    </source>
</evidence>
<dbReference type="CDD" id="cd03244">
    <property type="entry name" value="ABCC_MRP_domain2"/>
    <property type="match status" value="1"/>
</dbReference>
<feature type="transmembrane region" description="Helical" evidence="10">
    <location>
        <begin position="350"/>
        <end position="372"/>
    </location>
</feature>
<keyword evidence="3 10" id="KW-0812">Transmembrane</keyword>
<evidence type="ECO:0000256" key="3">
    <source>
        <dbReference type="ARBA" id="ARBA00022692"/>
    </source>
</evidence>
<dbReference type="PROSITE" id="PS00211">
    <property type="entry name" value="ABC_TRANSPORTER_1"/>
    <property type="match status" value="2"/>
</dbReference>
<dbReference type="FunFam" id="1.20.1560.10:FF:000026">
    <property type="entry name" value="Multidrug resistance-associated protein lethal(2)03659"/>
    <property type="match status" value="1"/>
</dbReference>
<dbReference type="Pfam" id="PF00664">
    <property type="entry name" value="ABC_membrane"/>
    <property type="match status" value="2"/>
</dbReference>
<dbReference type="GO" id="GO:0016887">
    <property type="term" value="F:ATP hydrolysis activity"/>
    <property type="evidence" value="ECO:0007669"/>
    <property type="project" value="InterPro"/>
</dbReference>
<dbReference type="InterPro" id="IPR027417">
    <property type="entry name" value="P-loop_NTPase"/>
</dbReference>
<evidence type="ECO:0000256" key="9">
    <source>
        <dbReference type="SAM" id="MobiDB-lite"/>
    </source>
</evidence>
<feature type="domain" description="ABC transmembrane type-1" evidence="12">
    <location>
        <begin position="111"/>
        <end position="373"/>
    </location>
</feature>
<dbReference type="GO" id="GO:0016020">
    <property type="term" value="C:membrane"/>
    <property type="evidence" value="ECO:0007669"/>
    <property type="project" value="UniProtKB-SubCell"/>
</dbReference>
<evidence type="ECO:0000256" key="8">
    <source>
        <dbReference type="ARBA" id="ARBA00023136"/>
    </source>
</evidence>
<dbReference type="Pfam" id="PF00005">
    <property type="entry name" value="ABC_tran"/>
    <property type="match status" value="2"/>
</dbReference>
<dbReference type="EMBL" id="UFQT01000014">
    <property type="protein sequence ID" value="SSX17660.1"/>
    <property type="molecule type" value="Genomic_DNA"/>
</dbReference>
<keyword evidence="5" id="KW-0547">Nucleotide-binding</keyword>
<proteinExistence type="predicted"/>
<dbReference type="InterPro" id="IPR003593">
    <property type="entry name" value="AAA+_ATPase"/>
</dbReference>
<feature type="transmembrane region" description="Helical" evidence="10">
    <location>
        <begin position="888"/>
        <end position="907"/>
    </location>
</feature>
<evidence type="ECO:0000256" key="2">
    <source>
        <dbReference type="ARBA" id="ARBA00022448"/>
    </source>
</evidence>